<keyword evidence="3" id="KW-1185">Reference proteome</keyword>
<evidence type="ECO:0000313" key="3">
    <source>
        <dbReference type="Proteomes" id="UP001630127"/>
    </source>
</evidence>
<dbReference type="EMBL" id="JBJUIK010000009">
    <property type="protein sequence ID" value="KAL3519149.1"/>
    <property type="molecule type" value="Genomic_DNA"/>
</dbReference>
<dbReference type="PANTHER" id="PTHR33325:SF11">
    <property type="entry name" value="COLD SHOCK DOMAIN-CONTAINING PROTEIN 4-LIKE"/>
    <property type="match status" value="1"/>
</dbReference>
<dbReference type="Proteomes" id="UP001630127">
    <property type="component" value="Unassembled WGS sequence"/>
</dbReference>
<evidence type="ECO:0000313" key="2">
    <source>
        <dbReference type="EMBL" id="KAL3519149.1"/>
    </source>
</evidence>
<keyword evidence="1" id="KW-0472">Membrane</keyword>
<evidence type="ECO:0000256" key="1">
    <source>
        <dbReference type="SAM" id="Phobius"/>
    </source>
</evidence>
<gene>
    <name evidence="2" type="ORF">ACH5RR_021738</name>
</gene>
<keyword evidence="1" id="KW-1133">Transmembrane helix</keyword>
<dbReference type="PANTHER" id="PTHR33325">
    <property type="entry name" value="ZINC FINGER, CCHC-TYPE-RELATED"/>
    <property type="match status" value="1"/>
</dbReference>
<proteinExistence type="predicted"/>
<keyword evidence="1" id="KW-0812">Transmembrane</keyword>
<feature type="transmembrane region" description="Helical" evidence="1">
    <location>
        <begin position="27"/>
        <end position="51"/>
    </location>
</feature>
<dbReference type="AlphaFoldDB" id="A0ABD2ZI60"/>
<comment type="caution">
    <text evidence="2">The sequence shown here is derived from an EMBL/GenBank/DDBJ whole genome shotgun (WGS) entry which is preliminary data.</text>
</comment>
<sequence>MLHDLNFNSGTNFFPSVYLNNYSICPLWPPTCIFCIAFSFLIIYYLFILWYNNSKHSGLPISFIISSFHNQLIPSPRRREDVNGLGETIKEGSKPINQEKGKVMIFLRHHIDEWLKNEYLTVKDPFILCTTLKERYEPQKTVILPKACYYWMHLCL</sequence>
<organism evidence="2 3">
    <name type="scientific">Cinchona calisaya</name>
    <dbReference type="NCBI Taxonomy" id="153742"/>
    <lineage>
        <taxon>Eukaryota</taxon>
        <taxon>Viridiplantae</taxon>
        <taxon>Streptophyta</taxon>
        <taxon>Embryophyta</taxon>
        <taxon>Tracheophyta</taxon>
        <taxon>Spermatophyta</taxon>
        <taxon>Magnoliopsida</taxon>
        <taxon>eudicotyledons</taxon>
        <taxon>Gunneridae</taxon>
        <taxon>Pentapetalae</taxon>
        <taxon>asterids</taxon>
        <taxon>lamiids</taxon>
        <taxon>Gentianales</taxon>
        <taxon>Rubiaceae</taxon>
        <taxon>Cinchonoideae</taxon>
        <taxon>Cinchoneae</taxon>
        <taxon>Cinchona</taxon>
    </lineage>
</organism>
<accession>A0ABD2ZI60</accession>
<protein>
    <submittedName>
        <fullName evidence="2">Uncharacterized protein</fullName>
    </submittedName>
</protein>
<name>A0ABD2ZI60_9GENT</name>
<reference evidence="2 3" key="1">
    <citation type="submission" date="2024-11" db="EMBL/GenBank/DDBJ databases">
        <title>A near-complete genome assembly of Cinchona calisaya.</title>
        <authorList>
            <person name="Lian D.C."/>
            <person name="Zhao X.W."/>
            <person name="Wei L."/>
        </authorList>
    </citation>
    <scope>NUCLEOTIDE SEQUENCE [LARGE SCALE GENOMIC DNA]</scope>
    <source>
        <tissue evidence="2">Nenye</tissue>
    </source>
</reference>